<dbReference type="AlphaFoldDB" id="A0A132N837"/>
<dbReference type="Proteomes" id="UP000243024">
    <property type="component" value="Unassembled WGS sequence"/>
</dbReference>
<name>A0A132N837_HYDSH</name>
<gene>
    <name evidence="1" type="ORF">SA87_08945</name>
</gene>
<accession>A0A132N837</accession>
<reference evidence="1 2" key="1">
    <citation type="submission" date="2015-09" db="EMBL/GenBank/DDBJ databases">
        <title>Draft genome sequence of Hydrogenibacillus schlegelii DSM 2000.</title>
        <authorList>
            <person name="Hemp J."/>
        </authorList>
    </citation>
    <scope>NUCLEOTIDE SEQUENCE [LARGE SCALE GENOMIC DNA]</scope>
    <source>
        <strain evidence="1 2">MA 48</strain>
    </source>
</reference>
<evidence type="ECO:0000313" key="2">
    <source>
        <dbReference type="Proteomes" id="UP000243024"/>
    </source>
</evidence>
<evidence type="ECO:0000313" key="1">
    <source>
        <dbReference type="EMBL" id="OAR04649.1"/>
    </source>
</evidence>
<proteinExistence type="predicted"/>
<keyword evidence="2" id="KW-1185">Reference proteome</keyword>
<dbReference type="EMBL" id="JXBB01000012">
    <property type="protein sequence ID" value="OAR04649.1"/>
    <property type="molecule type" value="Genomic_DNA"/>
</dbReference>
<dbReference type="STRING" id="1484.SA87_08945"/>
<protein>
    <submittedName>
        <fullName evidence="1">Uncharacterized protein</fullName>
    </submittedName>
</protein>
<comment type="caution">
    <text evidence="1">The sequence shown here is derived from an EMBL/GenBank/DDBJ whole genome shotgun (WGS) entry which is preliminary data.</text>
</comment>
<sequence length="133" mass="14961">MADLFHGLQEVGRRVDEARRVERRIGHRLPAGRFAKTKQTSPSVGQKRRLRSAELRNAARFHGVNPLDRIQPPLLLRHPKGFRVMKRGALRVFRGGKAPQPGNCWQSAAFLSGRGFCRIRFRISSVGSPPAES</sequence>
<organism evidence="1 2">
    <name type="scientific">Hydrogenibacillus schlegelii</name>
    <name type="common">Bacillus schlegelii</name>
    <dbReference type="NCBI Taxonomy" id="1484"/>
    <lineage>
        <taxon>Bacteria</taxon>
        <taxon>Bacillati</taxon>
        <taxon>Bacillota</taxon>
        <taxon>Bacilli</taxon>
        <taxon>Bacillales</taxon>
        <taxon>Bacillales Family X. Incertae Sedis</taxon>
        <taxon>Hydrogenibacillus</taxon>
    </lineage>
</organism>